<dbReference type="RefSeq" id="WP_011097159.1">
    <property type="nucleotide sequence ID" value="NC_004552.2"/>
</dbReference>
<dbReference type="EMBL" id="CR848038">
    <property type="protein sequence ID" value="CAH64002.1"/>
    <property type="molecule type" value="Genomic_DNA"/>
</dbReference>
<keyword evidence="1" id="KW-0175">Coiled coil</keyword>
<proteinExistence type="predicted"/>
<organism evidence="3 4">
    <name type="scientific">Chlamydia abortus (strain DSM 27085 / S26/3)</name>
    <name type="common">Chlamydophila abortus</name>
    <dbReference type="NCBI Taxonomy" id="218497"/>
    <lineage>
        <taxon>Bacteria</taxon>
        <taxon>Pseudomonadati</taxon>
        <taxon>Chlamydiota</taxon>
        <taxon>Chlamydiia</taxon>
        <taxon>Chlamydiales</taxon>
        <taxon>Chlamydiaceae</taxon>
        <taxon>Chlamydia/Chlamydophila group</taxon>
        <taxon>Chlamydia</taxon>
    </lineage>
</organism>
<accession>Q5L5T4</accession>
<keyword evidence="4" id="KW-1185">Reference proteome</keyword>
<dbReference type="HOGENOM" id="CLU_142734_1_0_0"/>
<reference evidence="3 4" key="1">
    <citation type="journal article" date="2005" name="Genome Res.">
        <title>The Chlamydophila abortus genome sequence reveals an array of variable proteins that contribute to interspecies variation.</title>
        <authorList>
            <person name="Thomson N.R."/>
            <person name="Yeats C."/>
            <person name="Bell K."/>
            <person name="Holden M.T.G."/>
            <person name="Bentley S.D."/>
            <person name="Livingstone M."/>
            <person name="Cerdeno-Tarraga A.M."/>
            <person name="Harris B."/>
            <person name="Doggett J."/>
            <person name="Ormond D."/>
            <person name="Mungal K."/>
            <person name="Clarke K."/>
            <person name="Feltwell T."/>
            <person name="Hance Z."/>
            <person name="Sanders M."/>
            <person name="Quail M.A."/>
            <person name="Price C."/>
            <person name="Parkhill J."/>
            <person name="Longbottom D."/>
        </authorList>
    </citation>
    <scope>NUCLEOTIDE SEQUENCE [LARGE SCALE GENOMIC DNA]</scope>
    <source>
        <strain evidence="4">DSM 27085 / S26/3</strain>
    </source>
</reference>
<keyword evidence="2" id="KW-0812">Transmembrane</keyword>
<evidence type="ECO:0000313" key="4">
    <source>
        <dbReference type="Proteomes" id="UP000001012"/>
    </source>
</evidence>
<evidence type="ECO:0000313" key="3">
    <source>
        <dbReference type="EMBL" id="CAH64002.1"/>
    </source>
</evidence>
<keyword evidence="2" id="KW-1133">Transmembrane helix</keyword>
<dbReference type="Gene3D" id="1.20.140.150">
    <property type="match status" value="1"/>
</dbReference>
<feature type="transmembrane region" description="Helical" evidence="2">
    <location>
        <begin position="37"/>
        <end position="60"/>
    </location>
</feature>
<keyword evidence="2" id="KW-0472">Membrane</keyword>
<dbReference type="KEGG" id="cab:CAB554"/>
<protein>
    <submittedName>
        <fullName evidence="3">Conserved hypothetical membrane protein</fullName>
    </submittedName>
</protein>
<dbReference type="Proteomes" id="UP000001012">
    <property type="component" value="Chromosome"/>
</dbReference>
<gene>
    <name evidence="3" type="ordered locus">CAB554</name>
</gene>
<dbReference type="OrthoDB" id="19203at2"/>
<evidence type="ECO:0000256" key="1">
    <source>
        <dbReference type="SAM" id="Coils"/>
    </source>
</evidence>
<name>Q5L5T4_CHLAB</name>
<evidence type="ECO:0000256" key="2">
    <source>
        <dbReference type="SAM" id="Phobius"/>
    </source>
</evidence>
<dbReference type="AlphaFoldDB" id="Q5L5T4"/>
<sequence length="155" mass="17049">MSNPVPTHNKTLSSFPSTISLTQADKTPSQRCSSLRLFLDTMLIILGFSTIVTIFAAIFFLNGLNLLNTTTIILSSVLMLIGIIFISVGVLFFVNNIEDGLSGILRKHLKEKESEIAELKSQIETYQLNLEFSASESPSNIIEHSEPIETSSEAI</sequence>
<feature type="coiled-coil region" evidence="1">
    <location>
        <begin position="102"/>
        <end position="136"/>
    </location>
</feature>
<feature type="transmembrane region" description="Helical" evidence="2">
    <location>
        <begin position="72"/>
        <end position="94"/>
    </location>
</feature>